<keyword evidence="5" id="KW-0723">Serine/threonine-protein kinase</keyword>
<dbReference type="AlphaFoldDB" id="A0AAD5GV85"/>
<keyword evidence="8" id="KW-0732">Signal</keyword>
<dbReference type="GO" id="GO:0004674">
    <property type="term" value="F:protein serine/threonine kinase activity"/>
    <property type="evidence" value="ECO:0007669"/>
    <property type="project" value="UniProtKB-KW"/>
</dbReference>
<evidence type="ECO:0000256" key="18">
    <source>
        <dbReference type="SAM" id="MobiDB-lite"/>
    </source>
</evidence>
<evidence type="ECO:0000256" key="11">
    <source>
        <dbReference type="ARBA" id="ARBA00022777"/>
    </source>
</evidence>
<dbReference type="InterPro" id="IPR013320">
    <property type="entry name" value="ConA-like_dom_sf"/>
</dbReference>
<feature type="region of interest" description="Disordered" evidence="18">
    <location>
        <begin position="1096"/>
        <end position="1116"/>
    </location>
</feature>
<keyword evidence="22" id="KW-1185">Reference proteome</keyword>
<evidence type="ECO:0000313" key="22">
    <source>
        <dbReference type="Proteomes" id="UP001206925"/>
    </source>
</evidence>
<feature type="binding site" evidence="17">
    <location>
        <position position="929"/>
    </location>
    <ligand>
        <name>ATP</name>
        <dbReference type="ChEBI" id="CHEBI:30616"/>
    </ligand>
</feature>
<dbReference type="GO" id="GO:0005886">
    <property type="term" value="C:plasma membrane"/>
    <property type="evidence" value="ECO:0007669"/>
    <property type="project" value="UniProtKB-SubCell"/>
</dbReference>
<evidence type="ECO:0000256" key="17">
    <source>
        <dbReference type="PROSITE-ProRule" id="PRU10141"/>
    </source>
</evidence>
<comment type="similarity">
    <text evidence="3">In the C-terminal section; belongs to the protein kinase superfamily. Ser/Thr protein kinase family.</text>
</comment>
<dbReference type="Gene3D" id="3.30.200.20">
    <property type="entry name" value="Phosphorylase Kinase, domain 1"/>
    <property type="match status" value="2"/>
</dbReference>
<dbReference type="PROSITE" id="PS00308">
    <property type="entry name" value="LECTIN_LEGUME_ALPHA"/>
    <property type="match status" value="2"/>
</dbReference>
<dbReference type="PROSITE" id="PS00107">
    <property type="entry name" value="PROTEIN_KINASE_ATP"/>
    <property type="match status" value="2"/>
</dbReference>
<sequence length="1116" mass="124387">MDYLKKKFKAIVEVQITLILLNHGYISLLFSHHPHCIYFDSIDTNIAYSGDAEFSFSNGAIRFNTVNYLTRVGHIKYAHPVQIWDKISGNLSDFTTNFSMHSGTIIDARLSYRSTTKILKLIWSYGADSTTLSYHVDLRKVVPEWVTVGFSAATGKYIEEHILQYWEFDSSFSTKEEKKDNSNKLKLTVGLTLPLALIIIGGIITCTRFCIRRRKTMQQSLDAVSSTLINDDLQRGAAKRYSYSELILATNNFSDDLRLGQGGFGSVYKGYLPSEAMTVAVKNISQSSKQGKKEYMAEVKINGNLIRHRNLVPLIGWCHSETQFLLVYEYMPNGSLDSHLFGTKSPLKWSVRYKIAKGLASALLYLHEDLERCVVHRDIKTSNVMLDSGFNVKLGDFGLARLMEKDIGPQTTVLAGTLGYMAPEYISTGKASKESDVYSFGVVALEIACGRRVRDGRCNSNGSLVQWVWDLHAKGELLSGVDAVLGTEFDAEQVECLMTVGLWCAHPDCSMRPSIRQAIQVLNFEGALPNLPMKMPVAMYTAGPYACVEPQSPTLAPPAASIFSWKLIELSSPQLITNASFPFATLKSVYGPNSSQFTVHQNKPVSAMCQTVHAVELAGTLAQVESASFYNYPSNLNDEYITETVKGFSFMFIPIFERTHACNKVYNIIKIWTNQTLGFEIPPNSAAGFLGLFNRTDTGSSRNQIIFVEFDTFSNVEWDPAFGHVGINENSLRSANYTAWNASMHSGDPIDAWVSYNSTTNILKLTYSYGAGNTSDLSYHVDLREVVPEWVTIGFSAATGNYVEKHMVQYWEFNSSLSTGKTSEDNNSNNWKLTVGLTVPLAVMFIVGMIICTGICIRRRRISQESLETVSLTSINDDLESGVAKRFSYSDLASATNNFSDDRKLGEGGFGSVYKGYLPCISMAVAVKKNISQASKQGRKEYMTEVKINSRLRHRNLVQLVGWCHDENQFLLVYEYMPNGSLDAHLFGKKSPLKWPVRYKIAVGLASALLYLHEEWEQCVWAWDLHGKGELLSGVDPLLGSEFDAEQVECLMMVGLWCAHPDWTMRPSIRQAIQFEGALPILPVKMPVAMYYSGPDASEGSSAGATFTNTSVNLER</sequence>
<dbReference type="CDD" id="cd06899">
    <property type="entry name" value="lectin_legume_LecRK_Arcelin_ConA"/>
    <property type="match status" value="1"/>
</dbReference>
<evidence type="ECO:0000256" key="1">
    <source>
        <dbReference type="ARBA" id="ARBA00004251"/>
    </source>
</evidence>
<keyword evidence="10 17" id="KW-0547">Nucleotide-binding</keyword>
<feature type="transmembrane region" description="Helical" evidence="19">
    <location>
        <begin position="185"/>
        <end position="204"/>
    </location>
</feature>
<evidence type="ECO:0000256" key="4">
    <source>
        <dbReference type="ARBA" id="ARBA00022475"/>
    </source>
</evidence>
<evidence type="ECO:0000256" key="13">
    <source>
        <dbReference type="ARBA" id="ARBA00022989"/>
    </source>
</evidence>
<evidence type="ECO:0000256" key="14">
    <source>
        <dbReference type="ARBA" id="ARBA00023136"/>
    </source>
</evidence>
<proteinExistence type="inferred from homology"/>
<evidence type="ECO:0000256" key="6">
    <source>
        <dbReference type="ARBA" id="ARBA00022679"/>
    </source>
</evidence>
<keyword evidence="12 17" id="KW-0067">ATP-binding</keyword>
<evidence type="ECO:0000256" key="16">
    <source>
        <dbReference type="ARBA" id="ARBA00023180"/>
    </source>
</evidence>
<keyword evidence="13 19" id="KW-1133">Transmembrane helix</keyword>
<protein>
    <recommendedName>
        <fullName evidence="20">Protein kinase domain-containing protein</fullName>
    </recommendedName>
</protein>
<dbReference type="GO" id="GO:0030246">
    <property type="term" value="F:carbohydrate binding"/>
    <property type="evidence" value="ECO:0007669"/>
    <property type="project" value="UniProtKB-KW"/>
</dbReference>
<dbReference type="InterPro" id="IPR008271">
    <property type="entry name" value="Ser/Thr_kinase_AS"/>
</dbReference>
<dbReference type="Gene3D" id="1.10.510.10">
    <property type="entry name" value="Transferase(Phosphotransferase) domain 1"/>
    <property type="match status" value="2"/>
</dbReference>
<keyword evidence="16" id="KW-0325">Glycoprotein</keyword>
<dbReference type="Gene3D" id="2.60.120.200">
    <property type="match status" value="3"/>
</dbReference>
<feature type="compositionally biased region" description="Polar residues" evidence="18">
    <location>
        <begin position="1099"/>
        <end position="1116"/>
    </location>
</feature>
<accession>A0AAD5GV85</accession>
<dbReference type="GO" id="GO:0005524">
    <property type="term" value="F:ATP binding"/>
    <property type="evidence" value="ECO:0007669"/>
    <property type="project" value="UniProtKB-UniRule"/>
</dbReference>
<dbReference type="InterPro" id="IPR011009">
    <property type="entry name" value="Kinase-like_dom_sf"/>
</dbReference>
<evidence type="ECO:0000256" key="9">
    <source>
        <dbReference type="ARBA" id="ARBA00022734"/>
    </source>
</evidence>
<dbReference type="InterPro" id="IPR000719">
    <property type="entry name" value="Prot_kinase_dom"/>
</dbReference>
<keyword evidence="6" id="KW-0808">Transferase</keyword>
<evidence type="ECO:0000256" key="3">
    <source>
        <dbReference type="ARBA" id="ARBA00010217"/>
    </source>
</evidence>
<dbReference type="FunFam" id="1.10.510.10:FF:000240">
    <property type="entry name" value="Lectin-domain containing receptor kinase A4.3"/>
    <property type="match status" value="1"/>
</dbReference>
<dbReference type="InterPro" id="IPR017441">
    <property type="entry name" value="Protein_kinase_ATP_BS"/>
</dbReference>
<dbReference type="PROSITE" id="PS00108">
    <property type="entry name" value="PROTEIN_KINASE_ST"/>
    <property type="match status" value="1"/>
</dbReference>
<dbReference type="FunFam" id="3.30.200.20:FF:000178">
    <property type="entry name" value="serine/threonine-protein kinase PBS1-like"/>
    <property type="match status" value="1"/>
</dbReference>
<dbReference type="CDD" id="cd14066">
    <property type="entry name" value="STKc_IRAK"/>
    <property type="match status" value="1"/>
</dbReference>
<feature type="domain" description="Protein kinase" evidence="20">
    <location>
        <begin position="899"/>
        <end position="1116"/>
    </location>
</feature>
<dbReference type="SUPFAM" id="SSF49899">
    <property type="entry name" value="Concanavalin A-like lectins/glucanases"/>
    <property type="match status" value="2"/>
</dbReference>
<keyword evidence="7 19" id="KW-0812">Transmembrane</keyword>
<name>A0AAD5GV85_AMBAR</name>
<feature type="transmembrane region" description="Helical" evidence="19">
    <location>
        <begin position="833"/>
        <end position="857"/>
    </location>
</feature>
<reference evidence="21" key="1">
    <citation type="submission" date="2022-06" db="EMBL/GenBank/DDBJ databases">
        <title>Uncovering the hologenomic basis of an extraordinary plant invasion.</title>
        <authorList>
            <person name="Bieker V.C."/>
            <person name="Martin M.D."/>
            <person name="Gilbert T."/>
            <person name="Hodgins K."/>
            <person name="Battlay P."/>
            <person name="Petersen B."/>
            <person name="Wilson J."/>
        </authorList>
    </citation>
    <scope>NUCLEOTIDE SEQUENCE</scope>
    <source>
        <strain evidence="21">AA19_3_7</strain>
        <tissue evidence="21">Leaf</tissue>
    </source>
</reference>
<dbReference type="InterPro" id="IPR050528">
    <property type="entry name" value="L-type_Lectin-RKs"/>
</dbReference>
<dbReference type="SUPFAM" id="SSF56112">
    <property type="entry name" value="Protein kinase-like (PK-like)"/>
    <property type="match status" value="2"/>
</dbReference>
<dbReference type="InterPro" id="IPR001220">
    <property type="entry name" value="Legume_lectin_dom"/>
</dbReference>
<comment type="subcellular location">
    <subcellularLocation>
        <location evidence="1">Cell membrane</location>
        <topology evidence="1">Single-pass type I membrane protein</topology>
    </subcellularLocation>
</comment>
<evidence type="ECO:0000259" key="20">
    <source>
        <dbReference type="PROSITE" id="PS50011"/>
    </source>
</evidence>
<dbReference type="Pfam" id="PF00139">
    <property type="entry name" value="Lectin_legB"/>
    <property type="match status" value="2"/>
</dbReference>
<gene>
    <name evidence="21" type="ORF">M8C21_026724</name>
</gene>
<organism evidence="21 22">
    <name type="scientific">Ambrosia artemisiifolia</name>
    <name type="common">Common ragweed</name>
    <dbReference type="NCBI Taxonomy" id="4212"/>
    <lineage>
        <taxon>Eukaryota</taxon>
        <taxon>Viridiplantae</taxon>
        <taxon>Streptophyta</taxon>
        <taxon>Embryophyta</taxon>
        <taxon>Tracheophyta</taxon>
        <taxon>Spermatophyta</taxon>
        <taxon>Magnoliopsida</taxon>
        <taxon>eudicotyledons</taxon>
        <taxon>Gunneridae</taxon>
        <taxon>Pentapetalae</taxon>
        <taxon>asterids</taxon>
        <taxon>campanulids</taxon>
        <taxon>Asterales</taxon>
        <taxon>Asteraceae</taxon>
        <taxon>Asteroideae</taxon>
        <taxon>Heliantheae alliance</taxon>
        <taxon>Heliantheae</taxon>
        <taxon>Ambrosia</taxon>
    </lineage>
</organism>
<evidence type="ECO:0000256" key="2">
    <source>
        <dbReference type="ARBA" id="ARBA00008536"/>
    </source>
</evidence>
<dbReference type="SMART" id="SM00220">
    <property type="entry name" value="S_TKc"/>
    <property type="match status" value="1"/>
</dbReference>
<comment type="caution">
    <text evidence="21">The sequence shown here is derived from an EMBL/GenBank/DDBJ whole genome shotgun (WGS) entry which is preliminary data.</text>
</comment>
<keyword evidence="14 19" id="KW-0472">Membrane</keyword>
<dbReference type="Pfam" id="PF07714">
    <property type="entry name" value="PK_Tyr_Ser-Thr"/>
    <property type="match status" value="1"/>
</dbReference>
<dbReference type="Pfam" id="PF00069">
    <property type="entry name" value="Pkinase"/>
    <property type="match status" value="1"/>
</dbReference>
<keyword evidence="15" id="KW-0675">Receptor</keyword>
<evidence type="ECO:0000256" key="5">
    <source>
        <dbReference type="ARBA" id="ARBA00022527"/>
    </source>
</evidence>
<keyword evidence="4" id="KW-1003">Cell membrane</keyword>
<dbReference type="FunFam" id="3.30.200.20:FF:000168">
    <property type="entry name" value="L-type lectin-domain containing receptor kinase IX.1"/>
    <property type="match status" value="1"/>
</dbReference>
<keyword evidence="9" id="KW-0430">Lectin</keyword>
<dbReference type="InterPro" id="IPR001245">
    <property type="entry name" value="Ser-Thr/Tyr_kinase_cat_dom"/>
</dbReference>
<evidence type="ECO:0000256" key="19">
    <source>
        <dbReference type="SAM" id="Phobius"/>
    </source>
</evidence>
<feature type="domain" description="Protein kinase" evidence="20">
    <location>
        <begin position="253"/>
        <end position="531"/>
    </location>
</feature>
<comment type="similarity">
    <text evidence="2">In the N-terminal section; belongs to the leguminous lectin family.</text>
</comment>
<evidence type="ECO:0000256" key="12">
    <source>
        <dbReference type="ARBA" id="ARBA00022840"/>
    </source>
</evidence>
<evidence type="ECO:0000313" key="21">
    <source>
        <dbReference type="EMBL" id="KAI7752983.1"/>
    </source>
</evidence>
<feature type="binding site" evidence="17">
    <location>
        <position position="282"/>
    </location>
    <ligand>
        <name>ATP</name>
        <dbReference type="ChEBI" id="CHEBI:30616"/>
    </ligand>
</feature>
<dbReference type="Proteomes" id="UP001206925">
    <property type="component" value="Unassembled WGS sequence"/>
</dbReference>
<dbReference type="PROSITE" id="PS50011">
    <property type="entry name" value="PROTEIN_KINASE_DOM"/>
    <property type="match status" value="2"/>
</dbReference>
<keyword evidence="11" id="KW-0418">Kinase</keyword>
<evidence type="ECO:0000256" key="15">
    <source>
        <dbReference type="ARBA" id="ARBA00023170"/>
    </source>
</evidence>
<dbReference type="GO" id="GO:0002229">
    <property type="term" value="P:defense response to oomycetes"/>
    <property type="evidence" value="ECO:0007669"/>
    <property type="project" value="UniProtKB-ARBA"/>
</dbReference>
<evidence type="ECO:0000256" key="10">
    <source>
        <dbReference type="ARBA" id="ARBA00022741"/>
    </source>
</evidence>
<dbReference type="InterPro" id="IPR000985">
    <property type="entry name" value="Lectin_LegA_CS"/>
</dbReference>
<dbReference type="EMBL" id="JAMZMK010005567">
    <property type="protein sequence ID" value="KAI7752983.1"/>
    <property type="molecule type" value="Genomic_DNA"/>
</dbReference>
<evidence type="ECO:0000256" key="7">
    <source>
        <dbReference type="ARBA" id="ARBA00022692"/>
    </source>
</evidence>
<evidence type="ECO:0000256" key="8">
    <source>
        <dbReference type="ARBA" id="ARBA00022729"/>
    </source>
</evidence>
<dbReference type="PANTHER" id="PTHR27007">
    <property type="match status" value="1"/>
</dbReference>